<keyword evidence="3 6" id="KW-0812">Transmembrane</keyword>
<dbReference type="CTD" id="221303"/>
<comment type="subcellular location">
    <subcellularLocation>
        <location evidence="1">Membrane</location>
        <topology evidence="1">Single-pass membrane protein</topology>
    </subcellularLocation>
</comment>
<proteinExistence type="inferred from homology"/>
<dbReference type="OrthoDB" id="8193498at2759"/>
<name>A0A8U0SPS5_MUSPF</name>
<gene>
    <name evidence="8" type="primary">FAM162B</name>
</gene>
<evidence type="ECO:0000256" key="1">
    <source>
        <dbReference type="ARBA" id="ARBA00004167"/>
    </source>
</evidence>
<organism evidence="7 8">
    <name type="scientific">Mustela putorius furo</name>
    <name type="common">European domestic ferret</name>
    <name type="synonym">Mustela furo</name>
    <dbReference type="NCBI Taxonomy" id="9669"/>
    <lineage>
        <taxon>Eukaryota</taxon>
        <taxon>Metazoa</taxon>
        <taxon>Chordata</taxon>
        <taxon>Craniata</taxon>
        <taxon>Vertebrata</taxon>
        <taxon>Euteleostomi</taxon>
        <taxon>Mammalia</taxon>
        <taxon>Eutheria</taxon>
        <taxon>Laurasiatheria</taxon>
        <taxon>Carnivora</taxon>
        <taxon>Caniformia</taxon>
        <taxon>Musteloidea</taxon>
        <taxon>Mustelidae</taxon>
        <taxon>Mustelinae</taxon>
        <taxon>Mustela</taxon>
    </lineage>
</organism>
<evidence type="ECO:0000256" key="3">
    <source>
        <dbReference type="ARBA" id="ARBA00022692"/>
    </source>
</evidence>
<dbReference type="GeneID" id="101677037"/>
<feature type="transmembrane region" description="Helical" evidence="6">
    <location>
        <begin position="143"/>
        <end position="160"/>
    </location>
</feature>
<reference evidence="8" key="1">
    <citation type="submission" date="2025-08" db="UniProtKB">
        <authorList>
            <consortium name="RefSeq"/>
        </authorList>
    </citation>
    <scope>IDENTIFICATION</scope>
    <source>
        <tissue evidence="8">Brain</tissue>
    </source>
</reference>
<evidence type="ECO:0000313" key="7">
    <source>
        <dbReference type="Proteomes" id="UP000000715"/>
    </source>
</evidence>
<evidence type="ECO:0000256" key="4">
    <source>
        <dbReference type="ARBA" id="ARBA00022989"/>
    </source>
</evidence>
<sequence>MGRSMLAALGGLRGLRLGRVFRGPPGAHGEAATRPIAPLWPRGLPRYCSGRAASGSEPQGPGKVHRVPAEYKPSQFDKKILVWTGRFKAMEDIPPRIPAHLIWYSRSKPDGWVKKIISSGLHLEQKPEMIDAARNKARVKACYIMIGLTIIACFAVIVSAKRAAERHESLTSWNLAKKAKWREEAALAAQAKAK</sequence>
<dbReference type="PANTHER" id="PTHR13674:SF3">
    <property type="entry name" value="PROTEIN FAM162B"/>
    <property type="match status" value="1"/>
</dbReference>
<dbReference type="PANTHER" id="PTHR13674">
    <property type="entry name" value="GROWTH AND TRANSFORMATION-DEPENDENT PROTEIN"/>
    <property type="match status" value="1"/>
</dbReference>
<keyword evidence="5 6" id="KW-0472">Membrane</keyword>
<evidence type="ECO:0000256" key="5">
    <source>
        <dbReference type="ARBA" id="ARBA00023136"/>
    </source>
</evidence>
<protein>
    <submittedName>
        <fullName evidence="8">Protein FAM162B isoform X2</fullName>
    </submittedName>
</protein>
<keyword evidence="4 6" id="KW-1133">Transmembrane helix</keyword>
<dbReference type="Pfam" id="PF06388">
    <property type="entry name" value="DUF1075"/>
    <property type="match status" value="2"/>
</dbReference>
<dbReference type="Proteomes" id="UP000000715">
    <property type="component" value="Unplaced"/>
</dbReference>
<evidence type="ECO:0000313" key="8">
    <source>
        <dbReference type="RefSeq" id="XP_004740127.1"/>
    </source>
</evidence>
<comment type="similarity">
    <text evidence="2">Belongs to the UPF0389 family.</text>
</comment>
<dbReference type="RefSeq" id="XP_004740127.1">
    <property type="nucleotide sequence ID" value="XM_004740070.3"/>
</dbReference>
<evidence type="ECO:0000256" key="6">
    <source>
        <dbReference type="SAM" id="Phobius"/>
    </source>
</evidence>
<accession>A0A8U0SPS5</accession>
<dbReference type="AlphaFoldDB" id="A0A8U0SPS5"/>
<dbReference type="GO" id="GO:0016020">
    <property type="term" value="C:membrane"/>
    <property type="evidence" value="ECO:0007669"/>
    <property type="project" value="UniProtKB-SubCell"/>
</dbReference>
<evidence type="ECO:0000256" key="2">
    <source>
        <dbReference type="ARBA" id="ARBA00007363"/>
    </source>
</evidence>
<keyword evidence="7" id="KW-1185">Reference proteome</keyword>
<dbReference type="InterPro" id="IPR009432">
    <property type="entry name" value="DUF1075"/>
</dbReference>